<comment type="caution">
    <text evidence="1">The sequence shown here is derived from an EMBL/GenBank/DDBJ whole genome shotgun (WGS) entry which is preliminary data.</text>
</comment>
<name>A0A552E946_MICAE</name>
<dbReference type="Proteomes" id="UP000320551">
    <property type="component" value="Unassembled WGS sequence"/>
</dbReference>
<evidence type="ECO:0000313" key="2">
    <source>
        <dbReference type="Proteomes" id="UP000320551"/>
    </source>
</evidence>
<evidence type="ECO:0000313" key="1">
    <source>
        <dbReference type="EMBL" id="TRU30992.1"/>
    </source>
</evidence>
<proteinExistence type="predicted"/>
<organism evidence="1 2">
    <name type="scientific">Microcystis aeruginosa Ma_QC_B_20070730_S2</name>
    <dbReference type="NCBI Taxonomy" id="2486256"/>
    <lineage>
        <taxon>Bacteria</taxon>
        <taxon>Bacillati</taxon>
        <taxon>Cyanobacteriota</taxon>
        <taxon>Cyanophyceae</taxon>
        <taxon>Oscillatoriophycideae</taxon>
        <taxon>Chroococcales</taxon>
        <taxon>Microcystaceae</taxon>
        <taxon>Microcystis</taxon>
    </lineage>
</organism>
<sequence length="106" mass="11567">MSVGAFNDFISFITQEDSLPASKSSPSIVKIIGDFDQNLEGEAKGIAIMHQLAKAAESKGYNVDFDDVVEYMRNLKTRYETDTVFAAIMDSYCSTTCHLASVVGKA</sequence>
<dbReference type="AlphaFoldDB" id="A0A552E946"/>
<reference evidence="1 2" key="1">
    <citation type="submission" date="2019-01" db="EMBL/GenBank/DDBJ databases">
        <title>Coherence of Microcystis species and biogeography revealed through population genomics.</title>
        <authorList>
            <person name="Perez-Carrascal O.M."/>
            <person name="Terrat Y."/>
            <person name="Giani A."/>
            <person name="Fortin N."/>
            <person name="Tromas N."/>
            <person name="Shapiro B.J."/>
        </authorList>
    </citation>
    <scope>NUCLEOTIDE SEQUENCE [LARGE SCALE GENOMIC DNA]</scope>
    <source>
        <strain evidence="1">Ma_QC_B_20070730_S2</strain>
    </source>
</reference>
<dbReference type="EMBL" id="SFBK01000017">
    <property type="protein sequence ID" value="TRU30992.1"/>
    <property type="molecule type" value="Genomic_DNA"/>
</dbReference>
<protein>
    <submittedName>
        <fullName evidence="1">Uncharacterized protein</fullName>
    </submittedName>
</protein>
<accession>A0A552E946</accession>
<gene>
    <name evidence="1" type="ORF">EWV80_00975</name>
</gene>